<sequence>MSGNDFYNAEVYAQGTSYWFSAGFLYDGLGNDIYNANEYAQGAGIHLSYGFLYDRAGQDHYFSRHGPSQGEGHDFAVGIMVDSSGNDWYSVSGGLGIGLNNSFGLFIDGEGNDVYKTTEKNNKKPFGMGDINWGRGFAGAGIFLDLAGNDNYIEGRFGNDKIWTRDLYSVGIDKNSRVVKPLYKQRPVPDFTKMSVEEVFKIASEWGVGDNQDRVKKAREELALRGRDALDYIFKEKINTKSSLDLRAIDAALKENKAKAKPFLLKAISDNDPHIKKNVCYFIGKYKVKEAEDSLIKYLGMEKNENLVRYYIYALGDIKTKKVKKLISYLSSNREDTRIATIKALGTVGDTSTIPALINALGSPLPTIRSTIDKSIQNFGLDAIPYIKKYWKNYPYLLYIGGKIVKNKEGEAVDKMMSILFDGIKRNSEMERRYATMGLVESNGTGVKQYLETIVGGEKDPMIRSILKEYLHL</sequence>
<gene>
    <name evidence="1" type="ORF">ENL19_00140</name>
</gene>
<dbReference type="Pfam" id="PF13646">
    <property type="entry name" value="HEAT_2"/>
    <property type="match status" value="1"/>
</dbReference>
<dbReference type="SUPFAM" id="SSF48371">
    <property type="entry name" value="ARM repeat"/>
    <property type="match status" value="1"/>
</dbReference>
<dbReference type="EMBL" id="DRTB01000011">
    <property type="protein sequence ID" value="HHE04452.1"/>
    <property type="molecule type" value="Genomic_DNA"/>
</dbReference>
<reference evidence="1" key="1">
    <citation type="journal article" date="2020" name="mSystems">
        <title>Genome- and Community-Level Interaction Insights into Carbon Utilization and Element Cycling Functions of Hydrothermarchaeota in Hydrothermal Sediment.</title>
        <authorList>
            <person name="Zhou Z."/>
            <person name="Liu Y."/>
            <person name="Xu W."/>
            <person name="Pan J."/>
            <person name="Luo Z.H."/>
            <person name="Li M."/>
        </authorList>
    </citation>
    <scope>NUCLEOTIDE SEQUENCE [LARGE SCALE GENOMIC DNA]</scope>
    <source>
        <strain evidence="1">HyVt-74</strain>
    </source>
</reference>
<dbReference type="Proteomes" id="UP000886110">
    <property type="component" value="Unassembled WGS sequence"/>
</dbReference>
<dbReference type="AlphaFoldDB" id="A0A7C5HDU9"/>
<dbReference type="InterPro" id="IPR011989">
    <property type="entry name" value="ARM-like"/>
</dbReference>
<name>A0A7C5HDU9_UNCW3</name>
<proteinExistence type="predicted"/>
<organism evidence="1">
    <name type="scientific">candidate division WOR-3 bacterium</name>
    <dbReference type="NCBI Taxonomy" id="2052148"/>
    <lineage>
        <taxon>Bacteria</taxon>
        <taxon>Bacteria division WOR-3</taxon>
    </lineage>
</organism>
<dbReference type="Gene3D" id="1.25.10.10">
    <property type="entry name" value="Leucine-rich Repeat Variant"/>
    <property type="match status" value="1"/>
</dbReference>
<accession>A0A7C5HDU9</accession>
<comment type="caution">
    <text evidence="1">The sequence shown here is derived from an EMBL/GenBank/DDBJ whole genome shotgun (WGS) entry which is preliminary data.</text>
</comment>
<evidence type="ECO:0000313" key="1">
    <source>
        <dbReference type="EMBL" id="HHE04452.1"/>
    </source>
</evidence>
<dbReference type="InterPro" id="IPR016024">
    <property type="entry name" value="ARM-type_fold"/>
</dbReference>
<protein>
    <submittedName>
        <fullName evidence="1">HEAT repeat domain-containing protein</fullName>
    </submittedName>
</protein>